<dbReference type="RefSeq" id="WP_198734492.1">
    <property type="nucleotide sequence ID" value="NZ_JAEINH010000012.1"/>
</dbReference>
<dbReference type="AlphaFoldDB" id="A0A934I5E8"/>
<proteinExistence type="predicted"/>
<accession>A0A934I5E8</accession>
<organism evidence="1 2">
    <name type="scientific">Sanguibacter suaedae</name>
    <dbReference type="NCBI Taxonomy" id="2795737"/>
    <lineage>
        <taxon>Bacteria</taxon>
        <taxon>Bacillati</taxon>
        <taxon>Actinomycetota</taxon>
        <taxon>Actinomycetes</taxon>
        <taxon>Micrococcales</taxon>
        <taxon>Sanguibacteraceae</taxon>
        <taxon>Sanguibacter</taxon>
    </lineage>
</organism>
<sequence>MNTQHDEGPTPEQTADLVAWAEAGDFHDVEASPALTGDEARAAGRAMLEAAGLDVEEYLSRYAAK</sequence>
<evidence type="ECO:0000313" key="1">
    <source>
        <dbReference type="EMBL" id="MBI9115924.1"/>
    </source>
</evidence>
<dbReference type="EMBL" id="JAEINH010000012">
    <property type="protein sequence ID" value="MBI9115924.1"/>
    <property type="molecule type" value="Genomic_DNA"/>
</dbReference>
<name>A0A934I5E8_9MICO</name>
<keyword evidence="2" id="KW-1185">Reference proteome</keyword>
<comment type="caution">
    <text evidence="1">The sequence shown here is derived from an EMBL/GenBank/DDBJ whole genome shotgun (WGS) entry which is preliminary data.</text>
</comment>
<dbReference type="Proteomes" id="UP000602087">
    <property type="component" value="Unassembled WGS sequence"/>
</dbReference>
<protein>
    <submittedName>
        <fullName evidence="1">Uncharacterized protein</fullName>
    </submittedName>
</protein>
<reference evidence="1" key="1">
    <citation type="submission" date="2020-12" db="EMBL/GenBank/DDBJ databases">
        <title>Sanguibacter suaedae sp. nov., isolated from Suaeda aralocaspica.</title>
        <authorList>
            <person name="Ma Q."/>
        </authorList>
    </citation>
    <scope>NUCLEOTIDE SEQUENCE</scope>
    <source>
        <strain evidence="1">YZGR15</strain>
    </source>
</reference>
<evidence type="ECO:0000313" key="2">
    <source>
        <dbReference type="Proteomes" id="UP000602087"/>
    </source>
</evidence>
<gene>
    <name evidence="1" type="ORF">JAV76_12955</name>
</gene>